<proteinExistence type="predicted"/>
<protein>
    <submittedName>
        <fullName evidence="1">Uncharacterized protein</fullName>
    </submittedName>
</protein>
<dbReference type="EMBL" id="GGEC01075839">
    <property type="protein sequence ID" value="MBX56323.1"/>
    <property type="molecule type" value="Transcribed_RNA"/>
</dbReference>
<evidence type="ECO:0000313" key="1">
    <source>
        <dbReference type="EMBL" id="MBX56323.1"/>
    </source>
</evidence>
<reference evidence="1" key="1">
    <citation type="submission" date="2018-02" db="EMBL/GenBank/DDBJ databases">
        <title>Rhizophora mucronata_Transcriptome.</title>
        <authorList>
            <person name="Meera S.P."/>
            <person name="Sreeshan A."/>
            <person name="Augustine A."/>
        </authorList>
    </citation>
    <scope>NUCLEOTIDE SEQUENCE</scope>
    <source>
        <tissue evidence="1">Leaf</tissue>
    </source>
</reference>
<name>A0A2P2PNJ9_RHIMU</name>
<sequence length="28" mass="3148">MAAFGSLRFSNILTTSFGDSQSLWFSLY</sequence>
<dbReference type="AlphaFoldDB" id="A0A2P2PNJ9"/>
<accession>A0A2P2PNJ9</accession>
<organism evidence="1">
    <name type="scientific">Rhizophora mucronata</name>
    <name type="common">Asiatic mangrove</name>
    <dbReference type="NCBI Taxonomy" id="61149"/>
    <lineage>
        <taxon>Eukaryota</taxon>
        <taxon>Viridiplantae</taxon>
        <taxon>Streptophyta</taxon>
        <taxon>Embryophyta</taxon>
        <taxon>Tracheophyta</taxon>
        <taxon>Spermatophyta</taxon>
        <taxon>Magnoliopsida</taxon>
        <taxon>eudicotyledons</taxon>
        <taxon>Gunneridae</taxon>
        <taxon>Pentapetalae</taxon>
        <taxon>rosids</taxon>
        <taxon>fabids</taxon>
        <taxon>Malpighiales</taxon>
        <taxon>Rhizophoraceae</taxon>
        <taxon>Rhizophora</taxon>
    </lineage>
</organism>